<feature type="transmembrane region" description="Helical" evidence="13">
    <location>
        <begin position="372"/>
        <end position="397"/>
    </location>
</feature>
<dbReference type="PANTHER" id="PTHR24372">
    <property type="entry name" value="GLYCOPROTEIN HORMONE RECEPTOR"/>
    <property type="match status" value="1"/>
</dbReference>
<evidence type="ECO:0000313" key="15">
    <source>
        <dbReference type="EMBL" id="CAD7244552.1"/>
    </source>
</evidence>
<name>A0A7R8X6Y5_9CRUS</name>
<dbReference type="PROSITE" id="PS50262">
    <property type="entry name" value="G_PROTEIN_RECEP_F1_2"/>
    <property type="match status" value="1"/>
</dbReference>
<dbReference type="PANTHER" id="PTHR24372:SF80">
    <property type="entry name" value="FI21465P1-RELATED"/>
    <property type="match status" value="1"/>
</dbReference>
<feature type="compositionally biased region" description="Low complexity" evidence="12">
    <location>
        <begin position="525"/>
        <end position="536"/>
    </location>
</feature>
<feature type="transmembrane region" description="Helical" evidence="13">
    <location>
        <begin position="450"/>
        <end position="472"/>
    </location>
</feature>
<accession>A0A7R8X6Y5</accession>
<reference evidence="15" key="1">
    <citation type="submission" date="2020-11" db="EMBL/GenBank/DDBJ databases">
        <authorList>
            <person name="Tran Van P."/>
        </authorList>
    </citation>
    <scope>NUCLEOTIDE SEQUENCE</scope>
</reference>
<keyword evidence="9 13" id="KW-0472">Membrane</keyword>
<proteinExistence type="inferred from homology"/>
<feature type="region of interest" description="Disordered" evidence="12">
    <location>
        <begin position="525"/>
        <end position="563"/>
    </location>
</feature>
<evidence type="ECO:0000256" key="3">
    <source>
        <dbReference type="ARBA" id="ARBA00022475"/>
    </source>
</evidence>
<feature type="transmembrane region" description="Helical" evidence="13">
    <location>
        <begin position="323"/>
        <end position="344"/>
    </location>
</feature>
<gene>
    <name evidence="15" type="ORF">DSTB1V02_LOCUS4446</name>
</gene>
<evidence type="ECO:0000256" key="4">
    <source>
        <dbReference type="ARBA" id="ARBA00022614"/>
    </source>
</evidence>
<evidence type="ECO:0000313" key="16">
    <source>
        <dbReference type="Proteomes" id="UP000677054"/>
    </source>
</evidence>
<keyword evidence="4" id="KW-0433">Leucine-rich repeat</keyword>
<dbReference type="InterPro" id="IPR001611">
    <property type="entry name" value="Leu-rich_rpt"/>
</dbReference>
<keyword evidence="6" id="KW-0677">Repeat</keyword>
<dbReference type="AlphaFoldDB" id="A0A7R8X6Y5"/>
<evidence type="ECO:0000256" key="7">
    <source>
        <dbReference type="ARBA" id="ARBA00022989"/>
    </source>
</evidence>
<evidence type="ECO:0000256" key="1">
    <source>
        <dbReference type="ARBA" id="ARBA00004651"/>
    </source>
</evidence>
<dbReference type="InterPro" id="IPR000276">
    <property type="entry name" value="GPCR_Rhodpsn"/>
</dbReference>
<keyword evidence="3" id="KW-1003">Cell membrane</keyword>
<evidence type="ECO:0000256" key="12">
    <source>
        <dbReference type="SAM" id="MobiDB-lite"/>
    </source>
</evidence>
<keyword evidence="8" id="KW-0297">G-protein coupled receptor</keyword>
<dbReference type="Pfam" id="PF13855">
    <property type="entry name" value="LRR_8"/>
    <property type="match status" value="1"/>
</dbReference>
<feature type="transmembrane region" description="Helical" evidence="13">
    <location>
        <begin position="418"/>
        <end position="444"/>
    </location>
</feature>
<dbReference type="SUPFAM" id="SSF52058">
    <property type="entry name" value="L domain-like"/>
    <property type="match status" value="1"/>
</dbReference>
<dbReference type="Gene3D" id="3.80.10.10">
    <property type="entry name" value="Ribonuclease Inhibitor"/>
    <property type="match status" value="1"/>
</dbReference>
<keyword evidence="7 13" id="KW-1133">Transmembrane helix</keyword>
<evidence type="ECO:0000256" key="11">
    <source>
        <dbReference type="ARBA" id="ARBA00023224"/>
    </source>
</evidence>
<dbReference type="Pfam" id="PF00001">
    <property type="entry name" value="7tm_1"/>
    <property type="match status" value="1"/>
</dbReference>
<dbReference type="InterPro" id="IPR003591">
    <property type="entry name" value="Leu-rich_rpt_typical-subtyp"/>
</dbReference>
<evidence type="ECO:0000256" key="13">
    <source>
        <dbReference type="SAM" id="Phobius"/>
    </source>
</evidence>
<feature type="transmembrane region" description="Helical" evidence="13">
    <location>
        <begin position="141"/>
        <end position="161"/>
    </location>
</feature>
<dbReference type="OrthoDB" id="2101615at2759"/>
<evidence type="ECO:0000256" key="2">
    <source>
        <dbReference type="ARBA" id="ARBA00010663"/>
    </source>
</evidence>
<dbReference type="GO" id="GO:0007189">
    <property type="term" value="P:adenylate cyclase-activating G protein-coupled receptor signaling pathway"/>
    <property type="evidence" value="ECO:0007669"/>
    <property type="project" value="TreeGrafter"/>
</dbReference>
<protein>
    <recommendedName>
        <fullName evidence="14">G-protein coupled receptors family 1 profile domain-containing protein</fullName>
    </recommendedName>
</protein>
<keyword evidence="11" id="KW-0807">Transducer</keyword>
<feature type="compositionally biased region" description="Low complexity" evidence="12">
    <location>
        <begin position="547"/>
        <end position="560"/>
    </location>
</feature>
<evidence type="ECO:0000256" key="8">
    <source>
        <dbReference type="ARBA" id="ARBA00023040"/>
    </source>
</evidence>
<keyword evidence="16" id="KW-1185">Reference proteome</keyword>
<comment type="similarity">
    <text evidence="2">Belongs to the G-protein coupled receptor 1 family.</text>
</comment>
<dbReference type="EMBL" id="CAJPEV010000658">
    <property type="protein sequence ID" value="CAG0887344.1"/>
    <property type="molecule type" value="Genomic_DNA"/>
</dbReference>
<feature type="transmembrane region" description="Helical" evidence="13">
    <location>
        <begin position="170"/>
        <end position="191"/>
    </location>
</feature>
<sequence>MIDASKISRIFVYLEDIEVSPVEIPVYESSFSLSLYAASVQRLLSNNRLRALPPGGFRPLTSLVSLHLSENSIKELPEDSPWTGLQNLHFLRLDGNGISMIETEAFAPLQRLEELDLRQNGLEKVTSEVFEPLTNLKRVTWMMALLSCGGNLGVLITRALVREPNAIHSFLIQNLAAADFLMGVYLVLIAWSDARYRGSYIEHDWDWRHSPLCKFCDVGRDIWNLFEETRFHAPEVRWAQIVNTTTPGKVLESRNTFDERYYTTQRDPGLFRARERREKSSLGFLSTVSCEASVMILTLITIDRLLSVTHPMVVQEKRTMGRALLVTAFVWLLMITLSLIPLGFQPDFFSGNGVCLPLRIHQPFAPGWEYSLSLFVVVNAMSFMFIAWAYLRMFLLIRKSAGQLRSTRVKEDTRIAQRFACIVATDAASWFPVITVTIVALAGVSIPEDLYAWLAVFALPVNSALNPVLYTLTTKMFKQKQILNSIRGQQRQHSFLRPSTGYESGHSTFQSLMNRGVKNLRSNVSSPSPFALSLPASPVPPRRRRLLPQASRKSSCSSGSHKVAVPLHEKPFVDVPLVKKPSEDSEKI</sequence>
<dbReference type="InterPro" id="IPR017452">
    <property type="entry name" value="GPCR_Rhodpsn_7TM"/>
</dbReference>
<dbReference type="Gene3D" id="1.20.1070.10">
    <property type="entry name" value="Rhodopsin 7-helix transmembrane proteins"/>
    <property type="match status" value="2"/>
</dbReference>
<dbReference type="Proteomes" id="UP000677054">
    <property type="component" value="Unassembled WGS sequence"/>
</dbReference>
<dbReference type="GO" id="GO:0009755">
    <property type="term" value="P:hormone-mediated signaling pathway"/>
    <property type="evidence" value="ECO:0007669"/>
    <property type="project" value="TreeGrafter"/>
</dbReference>
<dbReference type="PRINTS" id="PR00237">
    <property type="entry name" value="GPCRRHODOPSN"/>
</dbReference>
<organism evidence="15">
    <name type="scientific">Darwinula stevensoni</name>
    <dbReference type="NCBI Taxonomy" id="69355"/>
    <lineage>
        <taxon>Eukaryota</taxon>
        <taxon>Metazoa</taxon>
        <taxon>Ecdysozoa</taxon>
        <taxon>Arthropoda</taxon>
        <taxon>Crustacea</taxon>
        <taxon>Oligostraca</taxon>
        <taxon>Ostracoda</taxon>
        <taxon>Podocopa</taxon>
        <taxon>Podocopida</taxon>
        <taxon>Darwinulocopina</taxon>
        <taxon>Darwinuloidea</taxon>
        <taxon>Darwinulidae</taxon>
        <taxon>Darwinula</taxon>
    </lineage>
</organism>
<dbReference type="GO" id="GO:0005886">
    <property type="term" value="C:plasma membrane"/>
    <property type="evidence" value="ECO:0007669"/>
    <property type="project" value="UniProtKB-SubCell"/>
</dbReference>
<dbReference type="SUPFAM" id="SSF81321">
    <property type="entry name" value="Family A G protein-coupled receptor-like"/>
    <property type="match status" value="1"/>
</dbReference>
<keyword evidence="5 13" id="KW-0812">Transmembrane</keyword>
<evidence type="ECO:0000259" key="14">
    <source>
        <dbReference type="PROSITE" id="PS50262"/>
    </source>
</evidence>
<dbReference type="GO" id="GO:0008528">
    <property type="term" value="F:G protein-coupled peptide receptor activity"/>
    <property type="evidence" value="ECO:0007669"/>
    <property type="project" value="TreeGrafter"/>
</dbReference>
<evidence type="ECO:0000256" key="10">
    <source>
        <dbReference type="ARBA" id="ARBA00023170"/>
    </source>
</evidence>
<dbReference type="PROSITE" id="PS51450">
    <property type="entry name" value="LRR"/>
    <property type="match status" value="1"/>
</dbReference>
<dbReference type="EMBL" id="LR900175">
    <property type="protein sequence ID" value="CAD7244552.1"/>
    <property type="molecule type" value="Genomic_DNA"/>
</dbReference>
<evidence type="ECO:0000256" key="9">
    <source>
        <dbReference type="ARBA" id="ARBA00023136"/>
    </source>
</evidence>
<dbReference type="SMART" id="SM00369">
    <property type="entry name" value="LRR_TYP"/>
    <property type="match status" value="4"/>
</dbReference>
<evidence type="ECO:0000256" key="5">
    <source>
        <dbReference type="ARBA" id="ARBA00022692"/>
    </source>
</evidence>
<dbReference type="InterPro" id="IPR032675">
    <property type="entry name" value="LRR_dom_sf"/>
</dbReference>
<comment type="subcellular location">
    <subcellularLocation>
        <location evidence="1">Cell membrane</location>
        <topology evidence="1">Multi-pass membrane protein</topology>
    </subcellularLocation>
</comment>
<feature type="domain" description="G-protein coupled receptors family 1 profile" evidence="14">
    <location>
        <begin position="150"/>
        <end position="470"/>
    </location>
</feature>
<evidence type="ECO:0000256" key="6">
    <source>
        <dbReference type="ARBA" id="ARBA00022737"/>
    </source>
</evidence>
<keyword evidence="10" id="KW-0675">Receptor</keyword>